<feature type="region of interest" description="Disordered" evidence="3">
    <location>
        <begin position="133"/>
        <end position="237"/>
    </location>
</feature>
<dbReference type="Pfam" id="PF00046">
    <property type="entry name" value="Homeodomain"/>
    <property type="match status" value="1"/>
</dbReference>
<dbReference type="SMART" id="SM00389">
    <property type="entry name" value="HOX"/>
    <property type="match status" value="1"/>
</dbReference>
<dbReference type="GO" id="GO:0005634">
    <property type="term" value="C:nucleus"/>
    <property type="evidence" value="ECO:0007669"/>
    <property type="project" value="UniProtKB-SubCell"/>
</dbReference>
<keyword evidence="1 2" id="KW-0238">DNA-binding</keyword>
<dbReference type="EMBL" id="JAEPRB010000396">
    <property type="protein sequence ID" value="KAG2216496.1"/>
    <property type="molecule type" value="Genomic_DNA"/>
</dbReference>
<feature type="compositionally biased region" description="Low complexity" evidence="3">
    <location>
        <begin position="205"/>
        <end position="230"/>
    </location>
</feature>
<dbReference type="CDD" id="cd00086">
    <property type="entry name" value="homeodomain"/>
    <property type="match status" value="1"/>
</dbReference>
<dbReference type="Gene3D" id="1.10.10.60">
    <property type="entry name" value="Homeodomain-like"/>
    <property type="match status" value="1"/>
</dbReference>
<dbReference type="InterPro" id="IPR009057">
    <property type="entry name" value="Homeodomain-like_sf"/>
</dbReference>
<dbReference type="AlphaFoldDB" id="A0A8H7RVB0"/>
<dbReference type="InterPro" id="IPR052631">
    <property type="entry name" value="Paired_homeobox_Bicoid"/>
</dbReference>
<dbReference type="Proteomes" id="UP000646827">
    <property type="component" value="Unassembled WGS sequence"/>
</dbReference>
<feature type="region of interest" description="Disordered" evidence="3">
    <location>
        <begin position="26"/>
        <end position="87"/>
    </location>
</feature>
<reference evidence="5 6" key="1">
    <citation type="submission" date="2020-12" db="EMBL/GenBank/DDBJ databases">
        <title>Metabolic potential, ecology and presence of endohyphal bacteria is reflected in genomic diversity of Mucoromycotina.</title>
        <authorList>
            <person name="Muszewska A."/>
            <person name="Okrasinska A."/>
            <person name="Steczkiewicz K."/>
            <person name="Drgas O."/>
            <person name="Orlowska M."/>
            <person name="Perlinska-Lenart U."/>
            <person name="Aleksandrzak-Piekarczyk T."/>
            <person name="Szatraj K."/>
            <person name="Zielenkiewicz U."/>
            <person name="Pilsyk S."/>
            <person name="Malc E."/>
            <person name="Mieczkowski P."/>
            <person name="Kruszewska J.S."/>
            <person name="Biernat P."/>
            <person name="Pawlowska J."/>
        </authorList>
    </citation>
    <scope>NUCLEOTIDE SEQUENCE [LARGE SCALE GENOMIC DNA]</scope>
    <source>
        <strain evidence="5 6">CBS 142.35</strain>
    </source>
</reference>
<evidence type="ECO:0000256" key="1">
    <source>
        <dbReference type="PROSITE-ProRule" id="PRU00108"/>
    </source>
</evidence>
<evidence type="ECO:0000256" key="3">
    <source>
        <dbReference type="SAM" id="MobiDB-lite"/>
    </source>
</evidence>
<gene>
    <name evidence="5" type="ORF">INT45_006841</name>
</gene>
<dbReference type="PROSITE" id="PS50071">
    <property type="entry name" value="HOMEOBOX_2"/>
    <property type="match status" value="1"/>
</dbReference>
<comment type="caution">
    <text evidence="5">The sequence shown here is derived from an EMBL/GenBank/DDBJ whole genome shotgun (WGS) entry which is preliminary data.</text>
</comment>
<sequence length="237" mass="27169">MKVSTTCTLPPLAHLLNPPHRSSISLDVYEMPSPSSSPINSSMNNHSSYHHPHHHHQPYHHHSHTHNNGYRSPYTQAPLKAKRKRASPAQLSILNHIFNQTYFPSTELRIELGKQLGMSPRAVQIWFQNKRQSLRTRERQQHHHHHQQQDKKSHHPHLYYDSPPINKALPPISPPLSPPSWQQQQHHYQHYKDNSSSCSRPLHISLPPLQLSSTSSSSSSSQSSYPSPTSIDSIILH</sequence>
<keyword evidence="6" id="KW-1185">Reference proteome</keyword>
<feature type="domain" description="Homeobox" evidence="4">
    <location>
        <begin position="77"/>
        <end position="137"/>
    </location>
</feature>
<dbReference type="SUPFAM" id="SSF46689">
    <property type="entry name" value="Homeodomain-like"/>
    <property type="match status" value="1"/>
</dbReference>
<proteinExistence type="predicted"/>
<evidence type="ECO:0000313" key="5">
    <source>
        <dbReference type="EMBL" id="KAG2216496.1"/>
    </source>
</evidence>
<feature type="compositionally biased region" description="Basic residues" evidence="3">
    <location>
        <begin position="140"/>
        <end position="157"/>
    </location>
</feature>
<evidence type="ECO:0000313" key="6">
    <source>
        <dbReference type="Proteomes" id="UP000646827"/>
    </source>
</evidence>
<dbReference type="OrthoDB" id="6159439at2759"/>
<evidence type="ECO:0000256" key="2">
    <source>
        <dbReference type="RuleBase" id="RU000682"/>
    </source>
</evidence>
<dbReference type="PANTHER" id="PTHR46255:SF3">
    <property type="entry name" value="HOMEOBOX DOMAIN-CONTAINING PROTEIN"/>
    <property type="match status" value="1"/>
</dbReference>
<comment type="subcellular location">
    <subcellularLocation>
        <location evidence="1 2">Nucleus</location>
    </subcellularLocation>
</comment>
<protein>
    <recommendedName>
        <fullName evidence="4">Homeobox domain-containing protein</fullName>
    </recommendedName>
</protein>
<dbReference type="GO" id="GO:1990837">
    <property type="term" value="F:sequence-specific double-stranded DNA binding"/>
    <property type="evidence" value="ECO:0007669"/>
    <property type="project" value="TreeGrafter"/>
</dbReference>
<feature type="compositionally biased region" description="Basic residues" evidence="3">
    <location>
        <begin position="48"/>
        <end position="65"/>
    </location>
</feature>
<name>A0A8H7RVB0_9FUNG</name>
<organism evidence="5 6">
    <name type="scientific">Circinella minor</name>
    <dbReference type="NCBI Taxonomy" id="1195481"/>
    <lineage>
        <taxon>Eukaryota</taxon>
        <taxon>Fungi</taxon>
        <taxon>Fungi incertae sedis</taxon>
        <taxon>Mucoromycota</taxon>
        <taxon>Mucoromycotina</taxon>
        <taxon>Mucoromycetes</taxon>
        <taxon>Mucorales</taxon>
        <taxon>Lichtheimiaceae</taxon>
        <taxon>Circinella</taxon>
    </lineage>
</organism>
<keyword evidence="1 2" id="KW-0371">Homeobox</keyword>
<feature type="DNA-binding region" description="Homeobox" evidence="1">
    <location>
        <begin position="79"/>
        <end position="138"/>
    </location>
</feature>
<keyword evidence="1 2" id="KW-0539">Nucleus</keyword>
<feature type="compositionally biased region" description="Low complexity" evidence="3">
    <location>
        <begin position="32"/>
        <end position="47"/>
    </location>
</feature>
<dbReference type="PANTHER" id="PTHR46255">
    <property type="entry name" value="SHORT STATURE HOMEOBOX"/>
    <property type="match status" value="1"/>
</dbReference>
<dbReference type="InterPro" id="IPR001356">
    <property type="entry name" value="HD"/>
</dbReference>
<dbReference type="GO" id="GO:0000981">
    <property type="term" value="F:DNA-binding transcription factor activity, RNA polymerase II-specific"/>
    <property type="evidence" value="ECO:0007669"/>
    <property type="project" value="TreeGrafter"/>
</dbReference>
<accession>A0A8H7RVB0</accession>
<evidence type="ECO:0000259" key="4">
    <source>
        <dbReference type="PROSITE" id="PS50071"/>
    </source>
</evidence>